<feature type="region of interest" description="Disordered" evidence="1">
    <location>
        <begin position="105"/>
        <end position="125"/>
    </location>
</feature>
<evidence type="ECO:0000256" key="2">
    <source>
        <dbReference type="SAM" id="SignalP"/>
    </source>
</evidence>
<feature type="compositionally biased region" description="Low complexity" evidence="1">
    <location>
        <begin position="107"/>
        <end position="125"/>
    </location>
</feature>
<evidence type="ECO:0000256" key="1">
    <source>
        <dbReference type="SAM" id="MobiDB-lite"/>
    </source>
</evidence>
<feature type="signal peptide" evidence="2">
    <location>
        <begin position="1"/>
        <end position="21"/>
    </location>
</feature>
<evidence type="ECO:0000313" key="4">
    <source>
        <dbReference type="Proteomes" id="UP001611251"/>
    </source>
</evidence>
<dbReference type="Proteomes" id="UP001611251">
    <property type="component" value="Unassembled WGS sequence"/>
</dbReference>
<comment type="caution">
    <text evidence="3">The sequence shown here is derived from an EMBL/GenBank/DDBJ whole genome shotgun (WGS) entry which is preliminary data.</text>
</comment>
<dbReference type="EMBL" id="JBGFSN010000004">
    <property type="protein sequence ID" value="MFH8133576.1"/>
    <property type="molecule type" value="Genomic_DNA"/>
</dbReference>
<name>A0ABW7PTH8_9GAMM</name>
<dbReference type="PROSITE" id="PS51257">
    <property type="entry name" value="PROKAR_LIPOPROTEIN"/>
    <property type="match status" value="1"/>
</dbReference>
<dbReference type="RefSeq" id="WP_397212666.1">
    <property type="nucleotide sequence ID" value="NZ_JBGFSN010000004.1"/>
</dbReference>
<keyword evidence="4" id="KW-1185">Reference proteome</keyword>
<keyword evidence="2" id="KW-0732">Signal</keyword>
<protein>
    <recommendedName>
        <fullName evidence="5">DUF333 domain-containing protein</fullName>
    </recommendedName>
</protein>
<organism evidence="3 4">
    <name type="scientific">Pantoea osteomyelitidis</name>
    <dbReference type="NCBI Taxonomy" id="3230026"/>
    <lineage>
        <taxon>Bacteria</taxon>
        <taxon>Pseudomonadati</taxon>
        <taxon>Pseudomonadota</taxon>
        <taxon>Gammaproteobacteria</taxon>
        <taxon>Enterobacterales</taxon>
        <taxon>Erwiniaceae</taxon>
        <taxon>Pantoea</taxon>
    </lineage>
</organism>
<proteinExistence type="predicted"/>
<sequence length="154" mass="16980">MKRILAIVALSLMLVGCARQAMPNYYQGAYYMAGDDNCRSMRLVEPGTIMCMDADGNNTGYRQAMTQGDMQMYQMQQMNQQMQMAQLNQQLQQTGQSFQNAGQQMLQQSQSYSAPQPQSYSYGSGTTSYSQVGSSLVGSDGSSCQYVGSTIICR</sequence>
<reference evidence="3 4" key="1">
    <citation type="submission" date="2024-08" db="EMBL/GenBank/DDBJ databases">
        <title>Pantoea ronii - a newly identified human opportunistic pathogen.</title>
        <authorList>
            <person name="Keidar-Friedman D."/>
            <person name="Sorek N."/>
            <person name="Leshin-Carmel D."/>
            <person name="Tsur A."/>
            <person name="Amsalem M."/>
            <person name="Tolkach D."/>
            <person name="Brosh-Nissimov T."/>
        </authorList>
    </citation>
    <scope>NUCLEOTIDE SEQUENCE [LARGE SCALE GENOMIC DNA]</scope>
    <source>
        <strain evidence="3 4">AA23256</strain>
    </source>
</reference>
<accession>A0ABW7PTH8</accession>
<gene>
    <name evidence="3" type="ORF">ABU178_05210</name>
</gene>
<evidence type="ECO:0000313" key="3">
    <source>
        <dbReference type="EMBL" id="MFH8133576.1"/>
    </source>
</evidence>
<evidence type="ECO:0008006" key="5">
    <source>
        <dbReference type="Google" id="ProtNLM"/>
    </source>
</evidence>
<feature type="chain" id="PRO_5045970243" description="DUF333 domain-containing protein" evidence="2">
    <location>
        <begin position="22"/>
        <end position="154"/>
    </location>
</feature>